<sequence>MDMNKIYKQNSIDRKIIELEQEKQKLYDLGLDDEDRYNKFMELDDEIDELMMEHEMI</sequence>
<evidence type="ECO:0000313" key="1">
    <source>
        <dbReference type="EMBL" id="NRT88551.1"/>
    </source>
</evidence>
<organism evidence="1 2">
    <name type="scientific">Clostridium beijerinckii</name>
    <name type="common">Clostridium MP</name>
    <dbReference type="NCBI Taxonomy" id="1520"/>
    <lineage>
        <taxon>Bacteria</taxon>
        <taxon>Bacillati</taxon>
        <taxon>Bacillota</taxon>
        <taxon>Clostridia</taxon>
        <taxon>Eubacteriales</taxon>
        <taxon>Clostridiaceae</taxon>
        <taxon>Clostridium</taxon>
    </lineage>
</organism>
<dbReference type="EMBL" id="JABSWW010000001">
    <property type="protein sequence ID" value="NRT88551.1"/>
    <property type="molecule type" value="Genomic_DNA"/>
</dbReference>
<proteinExistence type="predicted"/>
<dbReference type="AlphaFoldDB" id="A0AAX0B0E0"/>
<evidence type="ECO:0000313" key="2">
    <source>
        <dbReference type="Proteomes" id="UP001193748"/>
    </source>
</evidence>
<accession>A0AAX0B0E0</accession>
<reference evidence="1" key="1">
    <citation type="submission" date="2020-05" db="EMBL/GenBank/DDBJ databases">
        <authorList>
            <person name="Brown S."/>
            <person name="Huntemann M."/>
            <person name="Clum A."/>
            <person name="Spunde A."/>
            <person name="Palaniappan K."/>
            <person name="Ritter S."/>
            <person name="Mikhailova N."/>
            <person name="Chen I.-M."/>
            <person name="Stamatis D."/>
            <person name="Reddy T."/>
            <person name="O'Malley R."/>
            <person name="Daum C."/>
            <person name="Shapiro N."/>
            <person name="Ivanova N."/>
            <person name="Kyrpides N."/>
            <person name="Woyke T."/>
        </authorList>
    </citation>
    <scope>NUCLEOTIDE SEQUENCE</scope>
    <source>
        <strain evidence="1">DJ080</strain>
    </source>
</reference>
<gene>
    <name evidence="1" type="ORF">B0H41_002230</name>
</gene>
<name>A0AAX0B0E0_CLOBE</name>
<reference evidence="1" key="2">
    <citation type="journal article" date="2022" name="Nat. Biotechnol.">
        <title>Carbon-negative production of acetone and isopropanol by gas fermentation at industrial pilot scale.</title>
        <authorList>
            <person name="Liew F.E."/>
            <person name="Nogle R."/>
            <person name="Abdalla T."/>
            <person name="Rasor B.J."/>
            <person name="Canter C."/>
            <person name="Jensen R.O."/>
            <person name="Wang L."/>
            <person name="Strutz J."/>
            <person name="Chirania P."/>
            <person name="De Tissera S."/>
            <person name="Mueller A.P."/>
            <person name="Ruan Z."/>
            <person name="Gao A."/>
            <person name="Tran L."/>
            <person name="Engle N.L."/>
            <person name="Bromley J.C."/>
            <person name="Daniell J."/>
            <person name="Conrado R."/>
            <person name="Tschaplinski T.J."/>
            <person name="Giannone R.J."/>
            <person name="Hettich R.L."/>
            <person name="Karim A.S."/>
            <person name="Simpson S.D."/>
            <person name="Brown S.D."/>
            <person name="Leang C."/>
            <person name="Jewett M.C."/>
            <person name="Kopke M."/>
        </authorList>
    </citation>
    <scope>NUCLEOTIDE SEQUENCE</scope>
    <source>
        <strain evidence="1">DJ080</strain>
    </source>
</reference>
<dbReference type="Proteomes" id="UP001193748">
    <property type="component" value="Unassembled WGS sequence"/>
</dbReference>
<dbReference type="RefSeq" id="WP_173710875.1">
    <property type="nucleotide sequence ID" value="NZ_JABSWW010000001.1"/>
</dbReference>
<comment type="caution">
    <text evidence="1">The sequence shown here is derived from an EMBL/GenBank/DDBJ whole genome shotgun (WGS) entry which is preliminary data.</text>
</comment>
<protein>
    <submittedName>
        <fullName evidence="1">Uncharacterized protein</fullName>
    </submittedName>
</protein>